<dbReference type="SUPFAM" id="SSF109635">
    <property type="entry name" value="DnaK suppressor protein DksA, alpha-hairpin domain"/>
    <property type="match status" value="1"/>
</dbReference>
<dbReference type="InterPro" id="IPR020458">
    <property type="entry name" value="Znf_DskA_TraR_CS"/>
</dbReference>
<evidence type="ECO:0000313" key="10">
    <source>
        <dbReference type="EMBL" id="GAA0705105.1"/>
    </source>
</evidence>
<dbReference type="PROSITE" id="PS51128">
    <property type="entry name" value="ZF_DKSA_2"/>
    <property type="match status" value="1"/>
</dbReference>
<evidence type="ECO:0000256" key="4">
    <source>
        <dbReference type="ARBA" id="ARBA00022833"/>
    </source>
</evidence>
<feature type="domain" description="Zinc finger DksA/TraR C4-type" evidence="8">
    <location>
        <begin position="323"/>
        <end position="355"/>
    </location>
</feature>
<feature type="zinc finger region" description="dksA C4-type" evidence="6">
    <location>
        <begin position="328"/>
        <end position="352"/>
    </location>
</feature>
<keyword evidence="3 5" id="KW-0863">Zinc-finger</keyword>
<evidence type="ECO:0000256" key="2">
    <source>
        <dbReference type="ARBA" id="ARBA00022723"/>
    </source>
</evidence>
<reference evidence="11" key="1">
    <citation type="journal article" date="2019" name="Int. J. Syst. Evol. Microbiol.">
        <title>The Global Catalogue of Microorganisms (GCM) 10K type strain sequencing project: providing services to taxonomists for standard genome sequencing and annotation.</title>
        <authorList>
            <consortium name="The Broad Institute Genomics Platform"/>
            <consortium name="The Broad Institute Genome Sequencing Center for Infectious Disease"/>
            <person name="Wu L."/>
            <person name="Ma J."/>
        </authorList>
    </citation>
    <scope>NUCLEOTIDE SEQUENCE [LARGE SCALE GENOMIC DNA]</scope>
    <source>
        <strain evidence="11">JCM 15421</strain>
    </source>
</reference>
<comment type="function">
    <text evidence="5">Transcription factor that acts by binding directly to the RNA polymerase (RNAP). Required for negative regulation of rRNA expression and positive regulation of several amino acid biosynthesis promoters. Also required for regulation of fis expression.</text>
</comment>
<evidence type="ECO:0000256" key="5">
    <source>
        <dbReference type="HAMAP-Rule" id="MF_00926"/>
    </source>
</evidence>
<dbReference type="InterPro" id="IPR000962">
    <property type="entry name" value="Znf_DskA_TraR"/>
</dbReference>
<keyword evidence="2 5" id="KW-0479">Metal-binding</keyword>
<keyword evidence="4 5" id="KW-0862">Zinc</keyword>
<comment type="subunit">
    <text evidence="5">Interacts directly with the RNA polymerase.</text>
</comment>
<accession>A0ABP3THU9</accession>
<dbReference type="Gene3D" id="1.20.120.910">
    <property type="entry name" value="DksA, coiled-coil domain"/>
    <property type="match status" value="1"/>
</dbReference>
<dbReference type="Pfam" id="PF21157">
    <property type="entry name" value="DksA_N"/>
    <property type="match status" value="1"/>
</dbReference>
<dbReference type="InterPro" id="IPR048489">
    <property type="entry name" value="DksA_N"/>
</dbReference>
<feature type="compositionally biased region" description="Basic residues" evidence="7">
    <location>
        <begin position="135"/>
        <end position="149"/>
    </location>
</feature>
<evidence type="ECO:0000259" key="8">
    <source>
        <dbReference type="Pfam" id="PF01258"/>
    </source>
</evidence>
<dbReference type="EMBL" id="BAAAEU010000001">
    <property type="protein sequence ID" value="GAA0705105.1"/>
    <property type="molecule type" value="Genomic_DNA"/>
</dbReference>
<evidence type="ECO:0000256" key="1">
    <source>
        <dbReference type="ARBA" id="ARBA00022490"/>
    </source>
</evidence>
<dbReference type="PROSITE" id="PS01102">
    <property type="entry name" value="ZF_DKSA_1"/>
    <property type="match status" value="1"/>
</dbReference>
<feature type="domain" description="DnaK suppressor protein DksA N-terminal" evidence="9">
    <location>
        <begin position="250"/>
        <end position="320"/>
    </location>
</feature>
<dbReference type="InterPro" id="IPR037187">
    <property type="entry name" value="DnaK_N"/>
</dbReference>
<sequence>MIGRDIVRAAAGARNRAPRQEISAVAGGWDLGYNTRPPSHKMGLGMAKSKQNAGSRSKAVKKPTHAKPVARAAASASRKTAAKPATKAKPAAGVVKKSTKSVAPKKVAAKPASKGAASKAVVRKPAAKKAAPAKPVKKAAKPLPAKHAKPVPAKKVVPVKPVVQKKTGAAAPAKPQSSTRSTEKPGKFVTTSKPETIAAPKGGKARVTPPPVDNNVTMQDGRYALPTTVHIDLPNGYKPTAKEEYMSPRQLQYFRSKLSKWREELVEESRQTIESLRDEVRDVGDEAERATRETENSLELRTRDRYRKLIAKIDKALKRIEEGRYGFCEETDEEIGIDRLEARPIATLSLDAQERWEHRQKQMGD</sequence>
<dbReference type="Pfam" id="PF01258">
    <property type="entry name" value="zf-dskA_traR"/>
    <property type="match status" value="1"/>
</dbReference>
<keyword evidence="5" id="KW-0175">Coiled coil</keyword>
<comment type="subcellular location">
    <subcellularLocation>
        <location evidence="5">Cytoplasm</location>
    </subcellularLocation>
</comment>
<evidence type="ECO:0000256" key="3">
    <source>
        <dbReference type="ARBA" id="ARBA00022771"/>
    </source>
</evidence>
<evidence type="ECO:0000256" key="6">
    <source>
        <dbReference type="PROSITE-ProRule" id="PRU00510"/>
    </source>
</evidence>
<organism evidence="10 11">
    <name type="scientific">Dokdonella soli</name>
    <dbReference type="NCBI Taxonomy" id="529810"/>
    <lineage>
        <taxon>Bacteria</taxon>
        <taxon>Pseudomonadati</taxon>
        <taxon>Pseudomonadota</taxon>
        <taxon>Gammaproteobacteria</taxon>
        <taxon>Lysobacterales</taxon>
        <taxon>Rhodanobacteraceae</taxon>
        <taxon>Dokdonella</taxon>
    </lineage>
</organism>
<proteinExistence type="inferred from homology"/>
<dbReference type="SUPFAM" id="SSF57716">
    <property type="entry name" value="Glucocorticoid receptor-like (DNA-binding domain)"/>
    <property type="match status" value="1"/>
</dbReference>
<dbReference type="HAMAP" id="MF_00926">
    <property type="entry name" value="DksA"/>
    <property type="match status" value="1"/>
</dbReference>
<name>A0ABP3THU9_9GAMM</name>
<protein>
    <recommendedName>
        <fullName evidence="5">RNA polymerase-binding transcription factor DksA</fullName>
    </recommendedName>
</protein>
<comment type="similarity">
    <text evidence="5">Belongs to the DksA family.</text>
</comment>
<dbReference type="Proteomes" id="UP001501523">
    <property type="component" value="Unassembled WGS sequence"/>
</dbReference>
<dbReference type="PANTHER" id="PTHR33823:SF2">
    <property type="entry name" value="RNA POLYMERASE-BINDING TRANSCRIPTION FACTOR DKSA"/>
    <property type="match status" value="1"/>
</dbReference>
<feature type="compositionally biased region" description="Low complexity" evidence="7">
    <location>
        <begin position="66"/>
        <end position="120"/>
    </location>
</feature>
<keyword evidence="1 5" id="KW-0963">Cytoplasm</keyword>
<dbReference type="NCBIfam" id="TIGR02420">
    <property type="entry name" value="dksA"/>
    <property type="match status" value="1"/>
</dbReference>
<comment type="caution">
    <text evidence="5">Lacks conserved residue(s) required for the propagation of feature annotation.</text>
</comment>
<feature type="coiled-coil region" evidence="5">
    <location>
        <begin position="266"/>
        <end position="293"/>
    </location>
</feature>
<comment type="caution">
    <text evidence="10">The sequence shown here is derived from an EMBL/GenBank/DDBJ whole genome shotgun (WGS) entry which is preliminary data.</text>
</comment>
<dbReference type="InterPro" id="IPR012784">
    <property type="entry name" value="DksA_RNA_pol-bd"/>
</dbReference>
<feature type="region of interest" description="Disordered" evidence="7">
    <location>
        <begin position="29"/>
        <end position="218"/>
    </location>
</feature>
<evidence type="ECO:0000313" key="11">
    <source>
        <dbReference type="Proteomes" id="UP001501523"/>
    </source>
</evidence>
<feature type="compositionally biased region" description="Low complexity" evidence="7">
    <location>
        <begin position="150"/>
        <end position="166"/>
    </location>
</feature>
<dbReference type="PANTHER" id="PTHR33823">
    <property type="entry name" value="RNA POLYMERASE-BINDING TRANSCRIPTION FACTOR DKSA-RELATED"/>
    <property type="match status" value="1"/>
</dbReference>
<keyword evidence="11" id="KW-1185">Reference proteome</keyword>
<evidence type="ECO:0000259" key="9">
    <source>
        <dbReference type="Pfam" id="PF21157"/>
    </source>
</evidence>
<gene>
    <name evidence="5" type="primary">dksA</name>
    <name evidence="10" type="ORF">GCM10009105_02300</name>
</gene>
<evidence type="ECO:0000256" key="7">
    <source>
        <dbReference type="SAM" id="MobiDB-lite"/>
    </source>
</evidence>